<protein>
    <submittedName>
        <fullName evidence="2">Uncharacterized protein</fullName>
    </submittedName>
</protein>
<keyword evidence="3" id="KW-1185">Reference proteome</keyword>
<name>A0A0M2SYQ9_9BACI</name>
<evidence type="ECO:0000313" key="2">
    <source>
        <dbReference type="EMBL" id="KKK39313.1"/>
    </source>
</evidence>
<comment type="caution">
    <text evidence="2">The sequence shown here is derived from an EMBL/GenBank/DDBJ whole genome shotgun (WGS) entry which is preliminary data.</text>
</comment>
<feature type="chain" id="PRO_5039426518" evidence="1">
    <location>
        <begin position="20"/>
        <end position="69"/>
    </location>
</feature>
<dbReference type="Proteomes" id="UP000034166">
    <property type="component" value="Unassembled WGS sequence"/>
</dbReference>
<organism evidence="2 3">
    <name type="scientific">Mesobacillus campisalis</name>
    <dbReference type="NCBI Taxonomy" id="1408103"/>
    <lineage>
        <taxon>Bacteria</taxon>
        <taxon>Bacillati</taxon>
        <taxon>Bacillota</taxon>
        <taxon>Bacilli</taxon>
        <taxon>Bacillales</taxon>
        <taxon>Bacillaceae</taxon>
        <taxon>Mesobacillus</taxon>
    </lineage>
</organism>
<evidence type="ECO:0000313" key="3">
    <source>
        <dbReference type="Proteomes" id="UP000034166"/>
    </source>
</evidence>
<dbReference type="AlphaFoldDB" id="A0A0M2SYQ9"/>
<dbReference type="EMBL" id="LAYY01000003">
    <property type="protein sequence ID" value="KKK39313.1"/>
    <property type="molecule type" value="Genomic_DNA"/>
</dbReference>
<accession>A0A0M2SYQ9</accession>
<dbReference type="PATRIC" id="fig|1408103.3.peg.795"/>
<evidence type="ECO:0000256" key="1">
    <source>
        <dbReference type="SAM" id="SignalP"/>
    </source>
</evidence>
<proteinExistence type="predicted"/>
<sequence length="69" mass="7547">MFKKVTACLSIFFMLLAGAFVLDRQNSGTAGPADGDPTFQIQQAGAVEAEEKRPRVFAPREYVKIVSPE</sequence>
<feature type="signal peptide" evidence="1">
    <location>
        <begin position="1"/>
        <end position="19"/>
    </location>
</feature>
<reference evidence="2 3" key="1">
    <citation type="submission" date="2015-04" db="EMBL/GenBank/DDBJ databases">
        <title>Taxonomic description and genome sequence of Bacillus campisalis sp. nov., a novel member of the genus Bacillus isolated from solar saltern.</title>
        <authorList>
            <person name="Mathan Kumar R."/>
            <person name="Kaur G."/>
            <person name="Kumar A."/>
            <person name="Singh N.K."/>
            <person name="Kaur N."/>
            <person name="Kumar N."/>
            <person name="Mayilraj S."/>
        </authorList>
    </citation>
    <scope>NUCLEOTIDE SEQUENCE [LARGE SCALE GENOMIC DNA]</scope>
    <source>
        <strain evidence="2 3">SA2-6</strain>
    </source>
</reference>
<gene>
    <name evidence="2" type="ORF">WQ57_03525</name>
</gene>
<dbReference type="RefSeq" id="WP_046522348.1">
    <property type="nucleotide sequence ID" value="NZ_LAYY01000003.1"/>
</dbReference>
<dbReference type="OrthoDB" id="2890773at2"/>
<keyword evidence="1" id="KW-0732">Signal</keyword>